<keyword evidence="5" id="KW-0964">Secreted</keyword>
<reference evidence="16" key="1">
    <citation type="submission" date="2025-08" db="UniProtKB">
        <authorList>
            <consortium name="RefSeq"/>
        </authorList>
    </citation>
    <scope>IDENTIFICATION</scope>
</reference>
<evidence type="ECO:0000256" key="6">
    <source>
        <dbReference type="ARBA" id="ARBA00022729"/>
    </source>
</evidence>
<dbReference type="FunCoup" id="A0A340XMJ5">
    <property type="interactions" value="156"/>
</dbReference>
<comment type="catalytic activity">
    <reaction evidence="1">
        <text>Selective cleavage of Arg-|-Lys bond in complement factor B when in complex with complement subcomponent C3b or with cobra venom factor.</text>
        <dbReference type="EC" id="3.4.21.46"/>
    </reaction>
</comment>
<evidence type="ECO:0000256" key="5">
    <source>
        <dbReference type="ARBA" id="ARBA00022525"/>
    </source>
</evidence>
<evidence type="ECO:0000313" key="15">
    <source>
        <dbReference type="Proteomes" id="UP000265300"/>
    </source>
</evidence>
<dbReference type="InterPro" id="IPR009003">
    <property type="entry name" value="Peptidase_S1_PA"/>
</dbReference>
<dbReference type="SUPFAM" id="SSF50494">
    <property type="entry name" value="Trypsin-like serine proteases"/>
    <property type="match status" value="1"/>
</dbReference>
<keyword evidence="15" id="KW-1185">Reference proteome</keyword>
<evidence type="ECO:0000256" key="13">
    <source>
        <dbReference type="SAM" id="SignalP"/>
    </source>
</evidence>
<dbReference type="InterPro" id="IPR001254">
    <property type="entry name" value="Trypsin_dom"/>
</dbReference>
<dbReference type="InterPro" id="IPR018114">
    <property type="entry name" value="TRYPSIN_HIS"/>
</dbReference>
<dbReference type="CDD" id="cd00190">
    <property type="entry name" value="Tryp_SPc"/>
    <property type="match status" value="1"/>
</dbReference>
<evidence type="ECO:0000256" key="3">
    <source>
        <dbReference type="ARBA" id="ARBA00011933"/>
    </source>
</evidence>
<feature type="signal peptide" evidence="13">
    <location>
        <begin position="1"/>
        <end position="21"/>
    </location>
</feature>
<feature type="domain" description="Peptidase S1" evidence="14">
    <location>
        <begin position="27"/>
        <end position="192"/>
    </location>
</feature>
<dbReference type="InterPro" id="IPR001314">
    <property type="entry name" value="Peptidase_S1A"/>
</dbReference>
<dbReference type="InterPro" id="IPR043504">
    <property type="entry name" value="Peptidase_S1_PA_chymotrypsin"/>
</dbReference>
<dbReference type="STRING" id="118797.A0A340XMJ5"/>
<evidence type="ECO:0000256" key="2">
    <source>
        <dbReference type="ARBA" id="ARBA00004613"/>
    </source>
</evidence>
<keyword evidence="8" id="KW-1015">Disulfide bond</keyword>
<evidence type="ECO:0000259" key="14">
    <source>
        <dbReference type="PROSITE" id="PS50240"/>
    </source>
</evidence>
<dbReference type="PRINTS" id="PR00722">
    <property type="entry name" value="CHYMOTRYPSIN"/>
</dbReference>
<organism evidence="15 16">
    <name type="scientific">Lipotes vexillifer</name>
    <name type="common">Yangtze river dolphin</name>
    <dbReference type="NCBI Taxonomy" id="118797"/>
    <lineage>
        <taxon>Eukaryota</taxon>
        <taxon>Metazoa</taxon>
        <taxon>Chordata</taxon>
        <taxon>Craniata</taxon>
        <taxon>Vertebrata</taxon>
        <taxon>Euteleostomi</taxon>
        <taxon>Mammalia</taxon>
        <taxon>Eutheria</taxon>
        <taxon>Laurasiatheria</taxon>
        <taxon>Artiodactyla</taxon>
        <taxon>Whippomorpha</taxon>
        <taxon>Cetacea</taxon>
        <taxon>Odontoceti</taxon>
        <taxon>Lipotidae</taxon>
        <taxon>Lipotes</taxon>
    </lineage>
</organism>
<comment type="function">
    <text evidence="12">Serine protease that initiates the alternative pathway of the complement system, a cascade of proteins that leads to phagocytosis and breakdown of pathogens and signaling that strengthens the adaptive immune system. In contrast to other complement pathways (classical, lectin and GZMK) that are directly activated by pathogens or antigen-antibody complexes, the alternative complement pathway is initiated by the spontaneous hydrolysis of complement C3. The alternative complement pathway acts as an amplification loop that enhances complement activation by mediating the formation of C3 and C5 convertases. Activated CFD cleaves factor B (CFB) when the latter is complexed with complement C3b, activating the C3 convertase of the alternative pathway.</text>
</comment>
<keyword evidence="6 13" id="KW-0732">Signal</keyword>
<dbReference type="PANTHER" id="PTHR24271">
    <property type="entry name" value="KALLIKREIN-RELATED"/>
    <property type="match status" value="1"/>
</dbReference>
<dbReference type="InParanoid" id="A0A340XMJ5"/>
<dbReference type="GO" id="GO:0006508">
    <property type="term" value="P:proteolysis"/>
    <property type="evidence" value="ECO:0007669"/>
    <property type="project" value="InterPro"/>
</dbReference>
<dbReference type="CTD" id="1675"/>
<dbReference type="Proteomes" id="UP000265300">
    <property type="component" value="Unplaced"/>
</dbReference>
<dbReference type="RefSeq" id="XP_007460509.1">
    <property type="nucleotide sequence ID" value="XM_007460447.1"/>
</dbReference>
<dbReference type="SMART" id="SM00020">
    <property type="entry name" value="Tryp_SPc"/>
    <property type="match status" value="1"/>
</dbReference>
<accession>A0A340XMJ5</accession>
<dbReference type="OrthoDB" id="60866at2759"/>
<dbReference type="PROSITE" id="PS50240">
    <property type="entry name" value="TRYPSIN_DOM"/>
    <property type="match status" value="1"/>
</dbReference>
<evidence type="ECO:0000256" key="4">
    <source>
        <dbReference type="ARBA" id="ARBA00018673"/>
    </source>
</evidence>
<sequence length="197" mass="20885">MADRSLHLAALILLGAAMCAAQPRGRILGGQEAMSHSRPYMASVQVNGKHVCGGFLVAEQWVMSAAHCLEDMADGKVQVLLGAHSLSQPEPSKRLYDVLRAVPHPDSRPDTIDHDLLLLQLSEKAVLGPYVQPLPWQRENRDVAGDSGGPLVCGGVAEGVVTSGSRVCGNHKKPGIYTRVASYVAWIDGVMAEGSAA</sequence>
<evidence type="ECO:0000313" key="16">
    <source>
        <dbReference type="RefSeq" id="XP_007460509.1"/>
    </source>
</evidence>
<name>A0A340XMJ5_LIPVE</name>
<evidence type="ECO:0000256" key="12">
    <source>
        <dbReference type="ARBA" id="ARBA00093301"/>
    </source>
</evidence>
<proteinExistence type="predicted"/>
<comment type="subcellular location">
    <subcellularLocation>
        <location evidence="2">Secreted</location>
    </subcellularLocation>
</comment>
<evidence type="ECO:0000256" key="7">
    <source>
        <dbReference type="ARBA" id="ARBA00023145"/>
    </source>
</evidence>
<evidence type="ECO:0000256" key="10">
    <source>
        <dbReference type="ARBA" id="ARBA00030720"/>
    </source>
</evidence>
<keyword evidence="7" id="KW-0865">Zymogen</keyword>
<evidence type="ECO:0000256" key="11">
    <source>
        <dbReference type="ARBA" id="ARBA00030992"/>
    </source>
</evidence>
<dbReference type="KEGG" id="lve:103086658"/>
<dbReference type="AlphaFoldDB" id="A0A340XMJ5"/>
<protein>
    <recommendedName>
        <fullName evidence="4">Complement factor D</fullName>
        <ecNumber evidence="3">3.4.21.46</ecNumber>
    </recommendedName>
    <alternativeName>
        <fullName evidence="10">Adipsin</fullName>
    </alternativeName>
    <alternativeName>
        <fullName evidence="11">C3 convertase activator</fullName>
    </alternativeName>
    <alternativeName>
        <fullName evidence="9">Properdin factor D</fullName>
    </alternativeName>
</protein>
<evidence type="ECO:0000256" key="8">
    <source>
        <dbReference type="ARBA" id="ARBA00023157"/>
    </source>
</evidence>
<feature type="chain" id="PRO_5016346762" description="Complement factor D" evidence="13">
    <location>
        <begin position="22"/>
        <end position="197"/>
    </location>
</feature>
<dbReference type="GO" id="GO:0004252">
    <property type="term" value="F:serine-type endopeptidase activity"/>
    <property type="evidence" value="ECO:0007669"/>
    <property type="project" value="UniProtKB-EC"/>
</dbReference>
<evidence type="ECO:0000256" key="1">
    <source>
        <dbReference type="ARBA" id="ARBA00000303"/>
    </source>
</evidence>
<dbReference type="PROSITE" id="PS00134">
    <property type="entry name" value="TRYPSIN_HIS"/>
    <property type="match status" value="1"/>
</dbReference>
<dbReference type="Pfam" id="PF00089">
    <property type="entry name" value="Trypsin"/>
    <property type="match status" value="2"/>
</dbReference>
<dbReference type="Gene3D" id="2.40.10.10">
    <property type="entry name" value="Trypsin-like serine proteases"/>
    <property type="match status" value="3"/>
</dbReference>
<dbReference type="GO" id="GO:0005576">
    <property type="term" value="C:extracellular region"/>
    <property type="evidence" value="ECO:0007669"/>
    <property type="project" value="UniProtKB-SubCell"/>
</dbReference>
<dbReference type="EC" id="3.4.21.46" evidence="3"/>
<dbReference type="FunFam" id="2.40.10.10:FF:000005">
    <property type="entry name" value="Serine protease 37"/>
    <property type="match status" value="1"/>
</dbReference>
<dbReference type="PANTHER" id="PTHR24271:SF54">
    <property type="entry name" value="COMPLEMENT FACTOR D"/>
    <property type="match status" value="1"/>
</dbReference>
<gene>
    <name evidence="16" type="primary">CFD</name>
</gene>
<dbReference type="GeneID" id="103086658"/>
<evidence type="ECO:0000256" key="9">
    <source>
        <dbReference type="ARBA" id="ARBA00029950"/>
    </source>
</evidence>